<protein>
    <recommendedName>
        <fullName evidence="10">Cytochrome P450</fullName>
    </recommendedName>
</protein>
<proteinExistence type="inferred from homology"/>
<dbReference type="Gene3D" id="1.10.630.10">
    <property type="entry name" value="Cytochrome P450"/>
    <property type="match status" value="1"/>
</dbReference>
<dbReference type="PANTHER" id="PTHR24305">
    <property type="entry name" value="CYTOCHROME P450"/>
    <property type="match status" value="1"/>
</dbReference>
<keyword evidence="6" id="KW-0560">Oxidoreductase</keyword>
<dbReference type="InterPro" id="IPR001128">
    <property type="entry name" value="Cyt_P450"/>
</dbReference>
<comment type="cofactor">
    <cofactor evidence="1">
        <name>heme</name>
        <dbReference type="ChEBI" id="CHEBI:30413"/>
    </cofactor>
</comment>
<dbReference type="Proteomes" id="UP001583177">
    <property type="component" value="Unassembled WGS sequence"/>
</dbReference>
<evidence type="ECO:0008006" key="10">
    <source>
        <dbReference type="Google" id="ProtNLM"/>
    </source>
</evidence>
<keyword evidence="3 6" id="KW-0349">Heme</keyword>
<evidence type="ECO:0000313" key="8">
    <source>
        <dbReference type="EMBL" id="KAL1867505.1"/>
    </source>
</evidence>
<dbReference type="PRINTS" id="PR00385">
    <property type="entry name" value="P450"/>
</dbReference>
<comment type="similarity">
    <text evidence="2 6">Belongs to the cytochrome P450 family.</text>
</comment>
<evidence type="ECO:0000313" key="9">
    <source>
        <dbReference type="Proteomes" id="UP001583177"/>
    </source>
</evidence>
<dbReference type="InterPro" id="IPR050121">
    <property type="entry name" value="Cytochrome_P450_monoxygenase"/>
</dbReference>
<evidence type="ECO:0000256" key="7">
    <source>
        <dbReference type="SAM" id="MobiDB-lite"/>
    </source>
</evidence>
<dbReference type="EMBL" id="JAWRVE010000050">
    <property type="protein sequence ID" value="KAL1867505.1"/>
    <property type="molecule type" value="Genomic_DNA"/>
</dbReference>
<dbReference type="SUPFAM" id="SSF48264">
    <property type="entry name" value="Cytochrome P450"/>
    <property type="match status" value="1"/>
</dbReference>
<dbReference type="PANTHER" id="PTHR24305:SF166">
    <property type="entry name" value="CYTOCHROME P450 12A4, MITOCHONDRIAL-RELATED"/>
    <property type="match status" value="1"/>
</dbReference>
<evidence type="ECO:0000256" key="3">
    <source>
        <dbReference type="ARBA" id="ARBA00022617"/>
    </source>
</evidence>
<keyword evidence="9" id="KW-1185">Reference proteome</keyword>
<dbReference type="PRINTS" id="PR00463">
    <property type="entry name" value="EP450I"/>
</dbReference>
<evidence type="ECO:0000256" key="5">
    <source>
        <dbReference type="ARBA" id="ARBA00023004"/>
    </source>
</evidence>
<evidence type="ECO:0000256" key="2">
    <source>
        <dbReference type="ARBA" id="ARBA00010617"/>
    </source>
</evidence>
<dbReference type="InterPro" id="IPR036396">
    <property type="entry name" value="Cyt_P450_sf"/>
</dbReference>
<dbReference type="InterPro" id="IPR002401">
    <property type="entry name" value="Cyt_P450_E_grp-I"/>
</dbReference>
<keyword evidence="4 6" id="KW-0479">Metal-binding</keyword>
<dbReference type="PROSITE" id="PS00086">
    <property type="entry name" value="CYTOCHROME_P450"/>
    <property type="match status" value="1"/>
</dbReference>
<keyword evidence="6" id="KW-0503">Monooxygenase</keyword>
<accession>A0ABR3WV28</accession>
<organism evidence="8 9">
    <name type="scientific">Diaporthe australafricana</name>
    <dbReference type="NCBI Taxonomy" id="127596"/>
    <lineage>
        <taxon>Eukaryota</taxon>
        <taxon>Fungi</taxon>
        <taxon>Dikarya</taxon>
        <taxon>Ascomycota</taxon>
        <taxon>Pezizomycotina</taxon>
        <taxon>Sordariomycetes</taxon>
        <taxon>Sordariomycetidae</taxon>
        <taxon>Diaporthales</taxon>
        <taxon>Diaporthaceae</taxon>
        <taxon>Diaporthe</taxon>
    </lineage>
</organism>
<dbReference type="Pfam" id="PF00067">
    <property type="entry name" value="p450"/>
    <property type="match status" value="2"/>
</dbReference>
<sequence>MVSMLLGKELGMLEVEASDLKHAEDPKKVSVWDRSQGGGQPRYFYRDFSLCLTCLDWVTQGISPTMYLWFFRHVFWPFQNAQKRVEACLQRAINDARHKSMDKGKAGSYPDNALELVFERAASRPQGREAVSDAALRSELVELLITGHEMTASSIGWALKYLADDQAIQGRLYQELLRFLPVSATAPTSEQVMMTKLPYLDAFIAETLRYSCTGPISFREAIQDCNILGHPIPSGTPIVLMMQDVTHQQATHMGKEPRSPPGRRVSPSQPESQFVAVPPLNHFHPGRWLSTDGNFDPNAVLSLPFSAGSRGCFGEKIAMMEMRIFLAVLVWNFRFTKLDAALSQYGSLDGLTRKPSCCYVQPIPRPVRLAEGPKMITPRLPPLCKDYAQ</sequence>
<feature type="region of interest" description="Disordered" evidence="7">
    <location>
        <begin position="249"/>
        <end position="271"/>
    </location>
</feature>
<gene>
    <name evidence="8" type="ORF">Daus18300_006349</name>
</gene>
<comment type="caution">
    <text evidence="8">The sequence shown here is derived from an EMBL/GenBank/DDBJ whole genome shotgun (WGS) entry which is preliminary data.</text>
</comment>
<name>A0ABR3WV28_9PEZI</name>
<evidence type="ECO:0000256" key="4">
    <source>
        <dbReference type="ARBA" id="ARBA00022723"/>
    </source>
</evidence>
<reference evidence="8 9" key="1">
    <citation type="journal article" date="2024" name="IMA Fungus">
        <title>IMA Genome - F19 : A genome assembly and annotation guide to empower mycologists, including annotated draft genome sequences of Ceratocystis pirilliformis, Diaporthe australafricana, Fusarium ophioides, Paecilomyces lecythidis, and Sporothrix stenoceras.</title>
        <authorList>
            <person name="Aylward J."/>
            <person name="Wilson A.M."/>
            <person name="Visagie C.M."/>
            <person name="Spraker J."/>
            <person name="Barnes I."/>
            <person name="Buitendag C."/>
            <person name="Ceriani C."/>
            <person name="Del Mar Angel L."/>
            <person name="du Plessis D."/>
            <person name="Fuchs T."/>
            <person name="Gasser K."/>
            <person name="Kramer D."/>
            <person name="Li W."/>
            <person name="Munsamy K."/>
            <person name="Piso A."/>
            <person name="Price J.L."/>
            <person name="Sonnekus B."/>
            <person name="Thomas C."/>
            <person name="van der Nest A."/>
            <person name="van Dijk A."/>
            <person name="van Heerden A."/>
            <person name="van Vuuren N."/>
            <person name="Yilmaz N."/>
            <person name="Duong T.A."/>
            <person name="van der Merwe N.A."/>
            <person name="Wingfield M.J."/>
            <person name="Wingfield B.D."/>
        </authorList>
    </citation>
    <scope>NUCLEOTIDE SEQUENCE [LARGE SCALE GENOMIC DNA]</scope>
    <source>
        <strain evidence="8 9">CMW 18300</strain>
    </source>
</reference>
<evidence type="ECO:0000256" key="1">
    <source>
        <dbReference type="ARBA" id="ARBA00001971"/>
    </source>
</evidence>
<keyword evidence="5 6" id="KW-0408">Iron</keyword>
<evidence type="ECO:0000256" key="6">
    <source>
        <dbReference type="RuleBase" id="RU000461"/>
    </source>
</evidence>
<dbReference type="InterPro" id="IPR017972">
    <property type="entry name" value="Cyt_P450_CS"/>
</dbReference>